<evidence type="ECO:0000259" key="1">
    <source>
        <dbReference type="Pfam" id="PF14024"/>
    </source>
</evidence>
<dbReference type="Pfam" id="PF14024">
    <property type="entry name" value="DUF4240"/>
    <property type="match status" value="1"/>
</dbReference>
<evidence type="ECO:0000313" key="2">
    <source>
        <dbReference type="EMBL" id="TWP49511.1"/>
    </source>
</evidence>
<sequence>MDMSAFWGLVERSRDETPDQDERLEWLTDALAGLPPGDIADFQVHFDRLRSRVDTWDHWAAAAVVCDGLCSDDGFFYFQAWLVGLGPEVFERVAASADALAAVPAVVRLAGLGEVDAWEDADWPDWESLDYVAGEAFRRATGQEEGLERLLEARGHSSRSSPDPVGVSWDFDDPAEVRGRLPRLSELFLGEKVA</sequence>
<organism evidence="2 3">
    <name type="scientific">Lentzea tibetensis</name>
    <dbReference type="NCBI Taxonomy" id="2591470"/>
    <lineage>
        <taxon>Bacteria</taxon>
        <taxon>Bacillati</taxon>
        <taxon>Actinomycetota</taxon>
        <taxon>Actinomycetes</taxon>
        <taxon>Pseudonocardiales</taxon>
        <taxon>Pseudonocardiaceae</taxon>
        <taxon>Lentzea</taxon>
    </lineage>
</organism>
<reference evidence="2 3" key="1">
    <citation type="submission" date="2019-07" db="EMBL/GenBank/DDBJ databases">
        <title>Lentzea xizangensis sp. nov., isolated from Qinghai-Tibetan Plateau Soils.</title>
        <authorList>
            <person name="Huang J."/>
        </authorList>
    </citation>
    <scope>NUCLEOTIDE SEQUENCE [LARGE SCALE GENOMIC DNA]</scope>
    <source>
        <strain evidence="2 3">FXJ1.1311</strain>
    </source>
</reference>
<dbReference type="InterPro" id="IPR025334">
    <property type="entry name" value="DUF4240"/>
</dbReference>
<dbReference type="RefSeq" id="WP_146354419.1">
    <property type="nucleotide sequence ID" value="NZ_VOBR01000015.1"/>
</dbReference>
<comment type="caution">
    <text evidence="2">The sequence shown here is derived from an EMBL/GenBank/DDBJ whole genome shotgun (WGS) entry which is preliminary data.</text>
</comment>
<keyword evidence="3" id="KW-1185">Reference proteome</keyword>
<name>A0A563ERM5_9PSEU</name>
<dbReference type="EMBL" id="VOBR01000015">
    <property type="protein sequence ID" value="TWP49511.1"/>
    <property type="molecule type" value="Genomic_DNA"/>
</dbReference>
<dbReference type="Proteomes" id="UP000316639">
    <property type="component" value="Unassembled WGS sequence"/>
</dbReference>
<dbReference type="OrthoDB" id="6200718at2"/>
<protein>
    <submittedName>
        <fullName evidence="2">DUF4240 domain-containing protein</fullName>
    </submittedName>
</protein>
<proteinExistence type="predicted"/>
<gene>
    <name evidence="2" type="ORF">FKR81_23490</name>
</gene>
<dbReference type="AlphaFoldDB" id="A0A563ERM5"/>
<accession>A0A563ERM5</accession>
<evidence type="ECO:0000313" key="3">
    <source>
        <dbReference type="Proteomes" id="UP000316639"/>
    </source>
</evidence>
<feature type="domain" description="DUF4240" evidence="1">
    <location>
        <begin position="1"/>
        <end position="139"/>
    </location>
</feature>